<keyword evidence="9" id="KW-0406">Ion transport</keyword>
<feature type="transmembrane region" description="Helical" evidence="12">
    <location>
        <begin position="112"/>
        <end position="133"/>
    </location>
</feature>
<evidence type="ECO:0000256" key="2">
    <source>
        <dbReference type="ARBA" id="ARBA00022448"/>
    </source>
</evidence>
<dbReference type="Gene3D" id="1.20.120.350">
    <property type="entry name" value="Voltage-gated potassium channels. Chain C"/>
    <property type="match status" value="1"/>
</dbReference>
<dbReference type="GO" id="GO:0001508">
    <property type="term" value="P:action potential"/>
    <property type="evidence" value="ECO:0007669"/>
    <property type="project" value="TreeGrafter"/>
</dbReference>
<organism evidence="14 15">
    <name type="scientific">Lishizhenia tianjinensis</name>
    <dbReference type="NCBI Taxonomy" id="477690"/>
    <lineage>
        <taxon>Bacteria</taxon>
        <taxon>Pseudomonadati</taxon>
        <taxon>Bacteroidota</taxon>
        <taxon>Flavobacteriia</taxon>
        <taxon>Flavobacteriales</taxon>
        <taxon>Crocinitomicaceae</taxon>
        <taxon>Lishizhenia</taxon>
    </lineage>
</organism>
<dbReference type="STRING" id="477690.SAMN05216474_1329"/>
<evidence type="ECO:0000256" key="5">
    <source>
        <dbReference type="ARBA" id="ARBA00022826"/>
    </source>
</evidence>
<evidence type="ECO:0000256" key="10">
    <source>
        <dbReference type="ARBA" id="ARBA00023136"/>
    </source>
</evidence>
<keyword evidence="3" id="KW-0633">Potassium transport</keyword>
<evidence type="ECO:0000256" key="4">
    <source>
        <dbReference type="ARBA" id="ARBA00022692"/>
    </source>
</evidence>
<keyword evidence="6" id="KW-0851">Voltage-gated channel</keyword>
<feature type="transmembrane region" description="Helical" evidence="12">
    <location>
        <begin position="54"/>
        <end position="75"/>
    </location>
</feature>
<dbReference type="PANTHER" id="PTHR11537">
    <property type="entry name" value="VOLTAGE-GATED POTASSIUM CHANNEL"/>
    <property type="match status" value="1"/>
</dbReference>
<evidence type="ECO:0000256" key="11">
    <source>
        <dbReference type="ARBA" id="ARBA00023303"/>
    </source>
</evidence>
<evidence type="ECO:0000313" key="14">
    <source>
        <dbReference type="EMBL" id="SFT56122.1"/>
    </source>
</evidence>
<keyword evidence="11 14" id="KW-0407">Ion channel</keyword>
<dbReference type="InterPro" id="IPR027359">
    <property type="entry name" value="Volt_channel_dom_sf"/>
</dbReference>
<evidence type="ECO:0000256" key="3">
    <source>
        <dbReference type="ARBA" id="ARBA00022538"/>
    </source>
</evidence>
<dbReference type="PANTHER" id="PTHR11537:SF254">
    <property type="entry name" value="POTASSIUM VOLTAGE-GATED CHANNEL PROTEIN SHAB"/>
    <property type="match status" value="1"/>
</dbReference>
<evidence type="ECO:0000313" key="15">
    <source>
        <dbReference type="Proteomes" id="UP000236454"/>
    </source>
</evidence>
<dbReference type="AlphaFoldDB" id="A0A1I6Z0F1"/>
<proteinExistence type="predicted"/>
<dbReference type="OrthoDB" id="9799090at2"/>
<sequence length="297" mass="33580">MLRKLPTSQERFSYSFIKLANVRDKKKPATSDWRAKVHEVIYEADTRAGKNFDIILLVAILLSVLVVMLESVTWINEELSWFFQPLEWVLTVLFTLEYILRIVCIRKPWSYIFSFYGIIDLLSLLPTYISLFFTGTHSLAVIRSIRLLRVFRIFKLAQFLSEATTIMKALRNSRYKISVFMLGVLMIVIIMGTVMYLVEGGPDSNFDSIPRSIYWAIITLTTVGYGDISPVTALGQAISSIVMIFGYAILAVPTGIVTNEFIKSAGDKSNNTQACPNCSLEGHDDDAKFCKFCGSEL</sequence>
<dbReference type="Pfam" id="PF00520">
    <property type="entry name" value="Ion_trans"/>
    <property type="match status" value="1"/>
</dbReference>
<dbReference type="PRINTS" id="PR00169">
    <property type="entry name" value="KCHANNEL"/>
</dbReference>
<feature type="transmembrane region" description="Helical" evidence="12">
    <location>
        <begin position="237"/>
        <end position="258"/>
    </location>
</feature>
<evidence type="ECO:0000256" key="6">
    <source>
        <dbReference type="ARBA" id="ARBA00022882"/>
    </source>
</evidence>
<evidence type="ECO:0000256" key="8">
    <source>
        <dbReference type="ARBA" id="ARBA00022989"/>
    </source>
</evidence>
<dbReference type="Gene3D" id="1.10.287.70">
    <property type="match status" value="1"/>
</dbReference>
<keyword evidence="2" id="KW-0813">Transport</keyword>
<gene>
    <name evidence="14" type="ORF">SAMN05216474_1329</name>
</gene>
<dbReference type="SUPFAM" id="SSF81324">
    <property type="entry name" value="Voltage-gated potassium channels"/>
    <property type="match status" value="1"/>
</dbReference>
<evidence type="ECO:0000256" key="1">
    <source>
        <dbReference type="ARBA" id="ARBA00004141"/>
    </source>
</evidence>
<keyword evidence="5" id="KW-0631">Potassium channel</keyword>
<evidence type="ECO:0000256" key="12">
    <source>
        <dbReference type="SAM" id="Phobius"/>
    </source>
</evidence>
<reference evidence="14 15" key="1">
    <citation type="submission" date="2016-10" db="EMBL/GenBank/DDBJ databases">
        <authorList>
            <person name="de Groot N.N."/>
        </authorList>
    </citation>
    <scope>NUCLEOTIDE SEQUENCE [LARGE SCALE GENOMIC DNA]</scope>
    <source>
        <strain evidence="14 15">CGMCC 1.7005</strain>
    </source>
</reference>
<dbReference type="GO" id="GO:0005249">
    <property type="term" value="F:voltage-gated potassium channel activity"/>
    <property type="evidence" value="ECO:0007669"/>
    <property type="project" value="InterPro"/>
</dbReference>
<keyword evidence="10 12" id="KW-0472">Membrane</keyword>
<keyword evidence="8 12" id="KW-1133">Transmembrane helix</keyword>
<evidence type="ECO:0000256" key="7">
    <source>
        <dbReference type="ARBA" id="ARBA00022958"/>
    </source>
</evidence>
<dbReference type="InterPro" id="IPR005821">
    <property type="entry name" value="Ion_trans_dom"/>
</dbReference>
<name>A0A1I6Z0F1_9FLAO</name>
<evidence type="ECO:0000259" key="13">
    <source>
        <dbReference type="Pfam" id="PF00520"/>
    </source>
</evidence>
<dbReference type="GO" id="GO:0008076">
    <property type="term" value="C:voltage-gated potassium channel complex"/>
    <property type="evidence" value="ECO:0007669"/>
    <property type="project" value="InterPro"/>
</dbReference>
<protein>
    <submittedName>
        <fullName evidence="14">Voltage-gated potassium channel</fullName>
    </submittedName>
</protein>
<feature type="transmembrane region" description="Helical" evidence="12">
    <location>
        <begin position="177"/>
        <end position="198"/>
    </location>
</feature>
<accession>A0A1I6Z0F1</accession>
<keyword evidence="15" id="KW-1185">Reference proteome</keyword>
<dbReference type="EMBL" id="FPAS01000001">
    <property type="protein sequence ID" value="SFT56122.1"/>
    <property type="molecule type" value="Genomic_DNA"/>
</dbReference>
<dbReference type="Proteomes" id="UP000236454">
    <property type="component" value="Unassembled WGS sequence"/>
</dbReference>
<evidence type="ECO:0000256" key="9">
    <source>
        <dbReference type="ARBA" id="ARBA00023065"/>
    </source>
</evidence>
<feature type="transmembrane region" description="Helical" evidence="12">
    <location>
        <begin position="81"/>
        <end position="100"/>
    </location>
</feature>
<keyword evidence="7" id="KW-0630">Potassium</keyword>
<comment type="subcellular location">
    <subcellularLocation>
        <location evidence="1">Membrane</location>
        <topology evidence="1">Multi-pass membrane protein</topology>
    </subcellularLocation>
</comment>
<feature type="domain" description="Ion transport" evidence="13">
    <location>
        <begin position="50"/>
        <end position="261"/>
    </location>
</feature>
<keyword evidence="4 12" id="KW-0812">Transmembrane</keyword>
<dbReference type="InterPro" id="IPR028325">
    <property type="entry name" value="VG_K_chnl"/>
</dbReference>